<keyword evidence="3" id="KW-1185">Reference proteome</keyword>
<feature type="region of interest" description="Disordered" evidence="1">
    <location>
        <begin position="151"/>
        <end position="183"/>
    </location>
</feature>
<feature type="compositionally biased region" description="Polar residues" evidence="1">
    <location>
        <begin position="168"/>
        <end position="183"/>
    </location>
</feature>
<dbReference type="OrthoDB" id="1882251at2759"/>
<dbReference type="OMA" id="YPVYEWE"/>
<reference evidence="3" key="1">
    <citation type="journal article" date="2016" name="Nature">
        <title>The genome of the seagrass Zostera marina reveals angiosperm adaptation to the sea.</title>
        <authorList>
            <person name="Olsen J.L."/>
            <person name="Rouze P."/>
            <person name="Verhelst B."/>
            <person name="Lin Y.-C."/>
            <person name="Bayer T."/>
            <person name="Collen J."/>
            <person name="Dattolo E."/>
            <person name="De Paoli E."/>
            <person name="Dittami S."/>
            <person name="Maumus F."/>
            <person name="Michel G."/>
            <person name="Kersting A."/>
            <person name="Lauritano C."/>
            <person name="Lohaus R."/>
            <person name="Toepel M."/>
            <person name="Tonon T."/>
            <person name="Vanneste K."/>
            <person name="Amirebrahimi M."/>
            <person name="Brakel J."/>
            <person name="Bostroem C."/>
            <person name="Chovatia M."/>
            <person name="Grimwood J."/>
            <person name="Jenkins J.W."/>
            <person name="Jueterbock A."/>
            <person name="Mraz A."/>
            <person name="Stam W.T."/>
            <person name="Tice H."/>
            <person name="Bornberg-Bauer E."/>
            <person name="Green P.J."/>
            <person name="Pearson G.A."/>
            <person name="Procaccini G."/>
            <person name="Duarte C.M."/>
            <person name="Schmutz J."/>
            <person name="Reusch T.B.H."/>
            <person name="Van de Peer Y."/>
        </authorList>
    </citation>
    <scope>NUCLEOTIDE SEQUENCE [LARGE SCALE GENOMIC DNA]</scope>
    <source>
        <strain evidence="3">cv. Finnish</strain>
    </source>
</reference>
<evidence type="ECO:0008006" key="4">
    <source>
        <dbReference type="Google" id="ProtNLM"/>
    </source>
</evidence>
<comment type="caution">
    <text evidence="2">The sequence shown here is derived from an EMBL/GenBank/DDBJ whole genome shotgun (WGS) entry which is preliminary data.</text>
</comment>
<dbReference type="STRING" id="29655.A0A0K9PTQ9"/>
<dbReference type="AlphaFoldDB" id="A0A0K9PTQ9"/>
<dbReference type="PANTHER" id="PTHR33527">
    <property type="entry name" value="OS07G0274300 PROTEIN"/>
    <property type="match status" value="1"/>
</dbReference>
<evidence type="ECO:0000256" key="1">
    <source>
        <dbReference type="SAM" id="MobiDB-lite"/>
    </source>
</evidence>
<proteinExistence type="predicted"/>
<evidence type="ECO:0000313" key="2">
    <source>
        <dbReference type="EMBL" id="KMZ72366.1"/>
    </source>
</evidence>
<name>A0A0K9PTQ9_ZOSMR</name>
<organism evidence="2 3">
    <name type="scientific">Zostera marina</name>
    <name type="common">Eelgrass</name>
    <dbReference type="NCBI Taxonomy" id="29655"/>
    <lineage>
        <taxon>Eukaryota</taxon>
        <taxon>Viridiplantae</taxon>
        <taxon>Streptophyta</taxon>
        <taxon>Embryophyta</taxon>
        <taxon>Tracheophyta</taxon>
        <taxon>Spermatophyta</taxon>
        <taxon>Magnoliopsida</taxon>
        <taxon>Liliopsida</taxon>
        <taxon>Zosteraceae</taxon>
        <taxon>Zostera</taxon>
    </lineage>
</organism>
<gene>
    <name evidence="2" type="ORF">ZOSMA_166G00660</name>
</gene>
<sequence>MASCSVIDNIPLKDLCLFHSPERYLYMRMVFQVGVNPNLSMEIIAFWMWLEEIGHPNITCKIGEFSDDAIRVIAFDSIKCIAGFSDLTDPSSIANDSPATTFSIEDSPINVAFVNNKRSQALEGISSTLNNVCVKIFTDLLDLSLAIKNTESLPNPPHQNPGDDQSHSGEGSNNDGSKIGRNSNHFVNITATTDSDFVQTLLDRENSGGMNEGYYLNYKHEELNPLAVYKSWTPTMQMEVPQDERTLFLTFSNGHPLKEEDLRQFFSRNFGEIEEVFLQQVVSGEEPIFARTVFKHPQSILHVLKGKEKMKFVINGKHVWARRYIPKKKRNFM</sequence>
<dbReference type="Proteomes" id="UP000036987">
    <property type="component" value="Unassembled WGS sequence"/>
</dbReference>
<dbReference type="PANTHER" id="PTHR33527:SF14">
    <property type="entry name" value="OS07G0274300 PROTEIN"/>
    <property type="match status" value="1"/>
</dbReference>
<evidence type="ECO:0000313" key="3">
    <source>
        <dbReference type="Proteomes" id="UP000036987"/>
    </source>
</evidence>
<protein>
    <recommendedName>
        <fullName evidence="4">RRM domain-containing protein</fullName>
    </recommendedName>
</protein>
<accession>A0A0K9PTQ9</accession>
<dbReference type="EMBL" id="LFYR01000636">
    <property type="protein sequence ID" value="KMZ72366.1"/>
    <property type="molecule type" value="Genomic_DNA"/>
</dbReference>